<evidence type="ECO:0000256" key="1">
    <source>
        <dbReference type="SAM" id="MobiDB-lite"/>
    </source>
</evidence>
<dbReference type="EMBL" id="AP018448">
    <property type="protein sequence ID" value="BBC31808.1"/>
    <property type="molecule type" value="Genomic_DNA"/>
</dbReference>
<gene>
    <name evidence="2" type="ORF">SGFS_031020</name>
</gene>
<dbReference type="Proteomes" id="UP001321542">
    <property type="component" value="Chromosome"/>
</dbReference>
<evidence type="ECO:0000313" key="2">
    <source>
        <dbReference type="EMBL" id="BBC31808.1"/>
    </source>
</evidence>
<feature type="region of interest" description="Disordered" evidence="1">
    <location>
        <begin position="20"/>
        <end position="41"/>
    </location>
</feature>
<accession>A0ABN5VEP0</accession>
<keyword evidence="3" id="KW-1185">Reference proteome</keyword>
<protein>
    <submittedName>
        <fullName evidence="2">Uncharacterized protein</fullName>
    </submittedName>
</protein>
<reference evidence="2 3" key="1">
    <citation type="journal article" date="2010" name="ChemBioChem">
        <title>Cloning and characterization of the biosynthetic gene cluster of 16-membered macrolide antibiotic FD-891: involvement of a dual functional cytochrome P450 monooxygenase catalyzing epoxidation and hydroxylation.</title>
        <authorList>
            <person name="Kudo F."/>
            <person name="Motegi A."/>
            <person name="Mizoue K."/>
            <person name="Eguchi T."/>
        </authorList>
    </citation>
    <scope>NUCLEOTIDE SEQUENCE [LARGE SCALE GENOMIC DNA]</scope>
    <source>
        <strain evidence="2 3">A-8890</strain>
    </source>
</reference>
<sequence>MAESVVLALDVGTGAVLSASGSRGAARRGSVGAAAGDGRARSQPTGQFVDYLLVCHYVLRSGILIPPCENIQSGGEGAQSGEGALDCAGAGVKTPSTER</sequence>
<feature type="compositionally biased region" description="Low complexity" evidence="1">
    <location>
        <begin position="20"/>
        <end position="37"/>
    </location>
</feature>
<proteinExistence type="predicted"/>
<evidence type="ECO:0000313" key="3">
    <source>
        <dbReference type="Proteomes" id="UP001321542"/>
    </source>
</evidence>
<feature type="region of interest" description="Disordered" evidence="1">
    <location>
        <begin position="74"/>
        <end position="99"/>
    </location>
</feature>
<reference evidence="2 3" key="2">
    <citation type="journal article" date="2023" name="ChemBioChem">
        <title>Acyltransferase Domain Exchange between Two Independent Type I Polyketide Synthases in the Same Producer Strain of Macrolide Antibiotics.</title>
        <authorList>
            <person name="Kudo F."/>
            <person name="Kishikawa K."/>
            <person name="Tsuboi K."/>
            <person name="Kido T."/>
            <person name="Usui T."/>
            <person name="Hashimoto J."/>
            <person name="Shin-Ya K."/>
            <person name="Miyanaga A."/>
            <person name="Eguchi T."/>
        </authorList>
    </citation>
    <scope>NUCLEOTIDE SEQUENCE [LARGE SCALE GENOMIC DNA]</scope>
    <source>
        <strain evidence="2 3">A-8890</strain>
    </source>
</reference>
<organism evidence="2 3">
    <name type="scientific">Streptomyces graminofaciens</name>
    <dbReference type="NCBI Taxonomy" id="68212"/>
    <lineage>
        <taxon>Bacteria</taxon>
        <taxon>Bacillati</taxon>
        <taxon>Actinomycetota</taxon>
        <taxon>Actinomycetes</taxon>
        <taxon>Kitasatosporales</taxon>
        <taxon>Streptomycetaceae</taxon>
        <taxon>Streptomyces</taxon>
    </lineage>
</organism>
<name>A0ABN5VEP0_9ACTN</name>